<sequence>MSTMFNEFIQYRLEQEKARQEQANIENAGSTDTNNEISEITEVTNTTTNENSPQDQSKEKEKVQKTMSQQAKGLAKSLTKRPRRAISNLFEKYGIPIDILADHAKNKLETIKKEESNLEGKIGLARQNVDGIEENCEVLVNEEMQDMDKFSNTAQNDVHQKATNLANVIKGKLKKSTDKSRDETIGLARQNFDGIEENCEVLVNEEMQDMDKFSNTALNDVHQKATNLANVIKGKLKKSDDKSRGQRSRLSHDSEHEAGGCGSNAEPNIYDHPDNAEALDEDLECQRSRLSHDSEHEAGGSGSNAEPNIYDHPDNAEAFDDDLECIATITEQLQDFIYRYGTAEENNQCSEIIDEVENLFSENRTVDDLYSKLENLCYNSSFSERLKASMVMNTFVKILLETIRNETVYDV</sequence>
<keyword evidence="2" id="KW-1185">Reference proteome</keyword>
<feature type="region of interest" description="Disordered" evidence="1">
    <location>
        <begin position="17"/>
        <end position="64"/>
    </location>
</feature>
<dbReference type="WBParaSite" id="ACRNAN_scaffold1075.g32928.t1">
    <property type="protein sequence ID" value="ACRNAN_scaffold1075.g32928.t1"/>
    <property type="gene ID" value="ACRNAN_scaffold1075.g32928"/>
</dbReference>
<proteinExistence type="predicted"/>
<organism evidence="2 3">
    <name type="scientific">Acrobeloides nanus</name>
    <dbReference type="NCBI Taxonomy" id="290746"/>
    <lineage>
        <taxon>Eukaryota</taxon>
        <taxon>Metazoa</taxon>
        <taxon>Ecdysozoa</taxon>
        <taxon>Nematoda</taxon>
        <taxon>Chromadorea</taxon>
        <taxon>Rhabditida</taxon>
        <taxon>Tylenchina</taxon>
        <taxon>Cephalobomorpha</taxon>
        <taxon>Cephaloboidea</taxon>
        <taxon>Cephalobidae</taxon>
        <taxon>Acrobeloides</taxon>
    </lineage>
</organism>
<feature type="region of interest" description="Disordered" evidence="1">
    <location>
        <begin position="291"/>
        <end position="314"/>
    </location>
</feature>
<feature type="region of interest" description="Disordered" evidence="1">
    <location>
        <begin position="232"/>
        <end position="274"/>
    </location>
</feature>
<feature type="compositionally biased region" description="Polar residues" evidence="1">
    <location>
        <begin position="21"/>
        <end position="32"/>
    </location>
</feature>
<evidence type="ECO:0000313" key="3">
    <source>
        <dbReference type="WBParaSite" id="ACRNAN_scaffold1075.g32928.t1"/>
    </source>
</evidence>
<evidence type="ECO:0000256" key="1">
    <source>
        <dbReference type="SAM" id="MobiDB-lite"/>
    </source>
</evidence>
<dbReference type="AlphaFoldDB" id="A0A914CHI0"/>
<accession>A0A914CHI0</accession>
<name>A0A914CHI0_9BILA</name>
<feature type="compositionally biased region" description="Low complexity" evidence="1">
    <location>
        <begin position="33"/>
        <end position="52"/>
    </location>
</feature>
<reference evidence="3" key="1">
    <citation type="submission" date="2022-11" db="UniProtKB">
        <authorList>
            <consortium name="WormBaseParasite"/>
        </authorList>
    </citation>
    <scope>IDENTIFICATION</scope>
</reference>
<dbReference type="Proteomes" id="UP000887540">
    <property type="component" value="Unplaced"/>
</dbReference>
<evidence type="ECO:0000313" key="2">
    <source>
        <dbReference type="Proteomes" id="UP000887540"/>
    </source>
</evidence>
<feature type="compositionally biased region" description="Basic and acidic residues" evidence="1">
    <location>
        <begin position="237"/>
        <end position="258"/>
    </location>
</feature>
<protein>
    <submittedName>
        <fullName evidence="3">Uncharacterized protein</fullName>
    </submittedName>
</protein>